<keyword evidence="1 7" id="KW-0732">Signal</keyword>
<feature type="compositionally biased region" description="Gly residues" evidence="6">
    <location>
        <begin position="377"/>
        <end position="388"/>
    </location>
</feature>
<dbReference type="PROSITE" id="PS51762">
    <property type="entry name" value="GH16_2"/>
    <property type="match status" value="1"/>
</dbReference>
<comment type="similarity">
    <text evidence="4">Belongs to the glycosyl hydrolase 16 family. CRH1 subfamily.</text>
</comment>
<proteinExistence type="inferred from homology"/>
<feature type="signal peptide" evidence="7">
    <location>
        <begin position="1"/>
        <end position="19"/>
    </location>
</feature>
<dbReference type="OrthoDB" id="4781at2759"/>
<dbReference type="PANTHER" id="PTHR10963">
    <property type="entry name" value="GLYCOSYL HYDROLASE-RELATED"/>
    <property type="match status" value="1"/>
</dbReference>
<dbReference type="STRING" id="2060906.A0A0H1BFP8"/>
<evidence type="ECO:0000256" key="1">
    <source>
        <dbReference type="ARBA" id="ARBA00022729"/>
    </source>
</evidence>
<dbReference type="CDD" id="cd02183">
    <property type="entry name" value="GH16_fungal_CRH1_transglycosylase"/>
    <property type="match status" value="1"/>
</dbReference>
<feature type="chain" id="PRO_5005199540" evidence="7">
    <location>
        <begin position="20"/>
        <end position="436"/>
    </location>
</feature>
<protein>
    <submittedName>
        <fullName evidence="9">Murein transglycosylase</fullName>
    </submittedName>
</protein>
<evidence type="ECO:0000256" key="5">
    <source>
        <dbReference type="ARBA" id="ARBA00093308"/>
    </source>
</evidence>
<keyword evidence="10" id="KW-1185">Reference proteome</keyword>
<evidence type="ECO:0000256" key="7">
    <source>
        <dbReference type="SAM" id="SignalP"/>
    </source>
</evidence>
<comment type="caution">
    <text evidence="9">The sequence shown here is derived from an EMBL/GenBank/DDBJ whole genome shotgun (WGS) entry which is preliminary data.</text>
</comment>
<evidence type="ECO:0000256" key="2">
    <source>
        <dbReference type="ARBA" id="ARBA00022801"/>
    </source>
</evidence>
<feature type="domain" description="GH16" evidence="8">
    <location>
        <begin position="61"/>
        <end position="283"/>
    </location>
</feature>
<keyword evidence="2" id="KW-0378">Hydrolase</keyword>
<sequence>MARLLTYLACLALSSHVLAQKPAACDNDNKCPEKSPCCSLYGECGVGAYCLGGCDPKSSFSIESCVPAPVCKSKSYQFSDLDGVAPRTRYLGDAGKSDWVSSGKVLSTSGSLVMTMPPNSVGTHLANNHYMWYGKTSAKLKTSRGAGVVTAFILMSDVKDEIDFEWVGTDLQTVQTNWYFQGIIDYTNGKNLSVGSNSYSEEHTYEIDWKPDSITWSIDGKPLRVLNKKDTLNKKTNQYHFPQSPSRVQLSLWPGGKEDAPQGTIDWAGGLVDWNHPDIQKHGYYFSLVSEVTMECYDPPAKAKIEGDKSYFYDDYAGTEDTVVISDRNTVLKSFLGTGTDMNKDYPSGSNPSESDIAVIPGISGGGPGTNGHAPGSNGGSGGGSGGGDDGDGPSTDFTGPGANNNGSSGAPSQNERVLKGSIFAVLVAVMVLVNM</sequence>
<evidence type="ECO:0000313" key="9">
    <source>
        <dbReference type="EMBL" id="KLJ08021.1"/>
    </source>
</evidence>
<dbReference type="InterPro" id="IPR050546">
    <property type="entry name" value="Glycosyl_Hydrlase_16"/>
</dbReference>
<feature type="compositionally biased region" description="Low complexity" evidence="6">
    <location>
        <begin position="393"/>
        <end position="413"/>
    </location>
</feature>
<dbReference type="AlphaFoldDB" id="A0A0H1BFP8"/>
<dbReference type="SUPFAM" id="SSF49899">
    <property type="entry name" value="Concanavalin A-like lectins/glucanases"/>
    <property type="match status" value="1"/>
</dbReference>
<feature type="region of interest" description="Disordered" evidence="6">
    <location>
        <begin position="337"/>
        <end position="414"/>
    </location>
</feature>
<dbReference type="EMBL" id="LDEV01002690">
    <property type="protein sequence ID" value="KLJ08021.1"/>
    <property type="molecule type" value="Genomic_DNA"/>
</dbReference>
<evidence type="ECO:0000259" key="8">
    <source>
        <dbReference type="PROSITE" id="PS51762"/>
    </source>
</evidence>
<evidence type="ECO:0000256" key="4">
    <source>
        <dbReference type="ARBA" id="ARBA00038074"/>
    </source>
</evidence>
<reference evidence="10" key="1">
    <citation type="journal article" date="2015" name="PLoS Genet.">
        <title>The dynamic genome and transcriptome of the human fungal pathogen Blastomyces and close relative Emmonsia.</title>
        <authorList>
            <person name="Munoz J.F."/>
            <person name="Gauthier G.M."/>
            <person name="Desjardins C.A."/>
            <person name="Gallo J.E."/>
            <person name="Holder J."/>
            <person name="Sullivan T.D."/>
            <person name="Marty A.J."/>
            <person name="Carmen J.C."/>
            <person name="Chen Z."/>
            <person name="Ding L."/>
            <person name="Gujja S."/>
            <person name="Magrini V."/>
            <person name="Misas E."/>
            <person name="Mitreva M."/>
            <person name="Priest M."/>
            <person name="Saif S."/>
            <person name="Whiston E.A."/>
            <person name="Young S."/>
            <person name="Zeng Q."/>
            <person name="Goldman W.E."/>
            <person name="Mardis E.R."/>
            <person name="Taylor J.W."/>
            <person name="McEwen J.G."/>
            <person name="Clay O.K."/>
            <person name="Klein B.S."/>
            <person name="Cuomo C.A."/>
        </authorList>
    </citation>
    <scope>NUCLEOTIDE SEQUENCE [LARGE SCALE GENOMIC DNA]</scope>
    <source>
        <strain evidence="10">UAMH 139</strain>
    </source>
</reference>
<evidence type="ECO:0000256" key="3">
    <source>
        <dbReference type="ARBA" id="ARBA00023295"/>
    </source>
</evidence>
<accession>A0A0H1BFP8</accession>
<dbReference type="Gene3D" id="2.60.120.200">
    <property type="match status" value="1"/>
</dbReference>
<gene>
    <name evidence="9" type="ORF">EMPG_16516</name>
</gene>
<organism evidence="9 10">
    <name type="scientific">Blastomyces silverae</name>
    <dbReference type="NCBI Taxonomy" id="2060906"/>
    <lineage>
        <taxon>Eukaryota</taxon>
        <taxon>Fungi</taxon>
        <taxon>Dikarya</taxon>
        <taxon>Ascomycota</taxon>
        <taxon>Pezizomycotina</taxon>
        <taxon>Eurotiomycetes</taxon>
        <taxon>Eurotiomycetidae</taxon>
        <taxon>Onygenales</taxon>
        <taxon>Ajellomycetaceae</taxon>
        <taxon>Blastomyces</taxon>
    </lineage>
</organism>
<name>A0A0H1BFP8_9EURO</name>
<dbReference type="PANTHER" id="PTHR10963:SF22">
    <property type="entry name" value="GLYCOSIDASE CRH2-RELATED"/>
    <property type="match status" value="1"/>
</dbReference>
<comment type="function">
    <text evidence="5">Dual chitinase/transglycosylase that plays a role in cell wall architecture. Chitinase and transglycosylase activities are coupled. Required for the polysaccharide cross-linking at the septa and the cell wall. More specifically, transfers chitin to 1,6-beta-glucan in the cell wall.</text>
</comment>
<dbReference type="Pfam" id="PF00722">
    <property type="entry name" value="Glyco_hydro_16"/>
    <property type="match status" value="1"/>
</dbReference>
<dbReference type="GO" id="GO:0031505">
    <property type="term" value="P:fungal-type cell wall organization"/>
    <property type="evidence" value="ECO:0007669"/>
    <property type="project" value="TreeGrafter"/>
</dbReference>
<dbReference type="GO" id="GO:0009277">
    <property type="term" value="C:fungal-type cell wall"/>
    <property type="evidence" value="ECO:0007669"/>
    <property type="project" value="UniProtKB-ARBA"/>
</dbReference>
<dbReference type="GO" id="GO:0016757">
    <property type="term" value="F:glycosyltransferase activity"/>
    <property type="evidence" value="ECO:0007669"/>
    <property type="project" value="TreeGrafter"/>
</dbReference>
<evidence type="ECO:0000256" key="6">
    <source>
        <dbReference type="SAM" id="MobiDB-lite"/>
    </source>
</evidence>
<dbReference type="GO" id="GO:0005975">
    <property type="term" value="P:carbohydrate metabolic process"/>
    <property type="evidence" value="ECO:0007669"/>
    <property type="project" value="InterPro"/>
</dbReference>
<dbReference type="FunFam" id="2.60.120.200:FF:000159">
    <property type="entry name" value="Glycosidase"/>
    <property type="match status" value="1"/>
</dbReference>
<keyword evidence="3" id="KW-0326">Glycosidase</keyword>
<dbReference type="InterPro" id="IPR000757">
    <property type="entry name" value="Beta-glucanase-like"/>
</dbReference>
<dbReference type="Proteomes" id="UP000053573">
    <property type="component" value="Unassembled WGS sequence"/>
</dbReference>
<dbReference type="InterPro" id="IPR013320">
    <property type="entry name" value="ConA-like_dom_sf"/>
</dbReference>
<dbReference type="GO" id="GO:0004553">
    <property type="term" value="F:hydrolase activity, hydrolyzing O-glycosyl compounds"/>
    <property type="evidence" value="ECO:0007669"/>
    <property type="project" value="InterPro"/>
</dbReference>
<evidence type="ECO:0000313" key="10">
    <source>
        <dbReference type="Proteomes" id="UP000053573"/>
    </source>
</evidence>